<gene>
    <name evidence="2" type="ORF">BG015_012006</name>
</gene>
<sequence>MRIASLIPAVLALTLFSATQAAPAQHDTTAISMMKKRGIDGVDAVVHLYSKVVVDAVVKTCAKIVVDLCADVVVDLDVDANVLGGLITAKVDVDQLKIQTKDRVDIDVKAEVEAHAKVEAVAPIKAIVHESIIALCPLVNDECLNKKANAIVADINAKIRVHVSKVFVNLKAHIDAHVRLRIKAIVKEVCVHLGIANVTIHARAWVASNIDAHVKVWVKVWAKIWAKVNLVAKVRAL</sequence>
<dbReference type="AlphaFoldDB" id="A0A9P5V7G7"/>
<protein>
    <submittedName>
        <fullName evidence="2">Uncharacterized protein</fullName>
    </submittedName>
</protein>
<dbReference type="OrthoDB" id="2433642at2759"/>
<comment type="caution">
    <text evidence="2">The sequence shown here is derived from an EMBL/GenBank/DDBJ whole genome shotgun (WGS) entry which is preliminary data.</text>
</comment>
<keyword evidence="3" id="KW-1185">Reference proteome</keyword>
<evidence type="ECO:0000313" key="2">
    <source>
        <dbReference type="EMBL" id="KAF9145079.1"/>
    </source>
</evidence>
<evidence type="ECO:0000313" key="3">
    <source>
        <dbReference type="Proteomes" id="UP000748756"/>
    </source>
</evidence>
<proteinExistence type="predicted"/>
<reference evidence="2" key="1">
    <citation type="journal article" date="2020" name="Fungal Divers.">
        <title>Resolving the Mortierellaceae phylogeny through synthesis of multi-gene phylogenetics and phylogenomics.</title>
        <authorList>
            <person name="Vandepol N."/>
            <person name="Liber J."/>
            <person name="Desiro A."/>
            <person name="Na H."/>
            <person name="Kennedy M."/>
            <person name="Barry K."/>
            <person name="Grigoriev I.V."/>
            <person name="Miller A.N."/>
            <person name="O'Donnell K."/>
            <person name="Stajich J.E."/>
            <person name="Bonito G."/>
        </authorList>
    </citation>
    <scope>NUCLEOTIDE SEQUENCE</scope>
    <source>
        <strain evidence="2">NRRL 6426</strain>
    </source>
</reference>
<name>A0A9P5V7G7_9FUNG</name>
<feature type="chain" id="PRO_5040449052" evidence="1">
    <location>
        <begin position="22"/>
        <end position="237"/>
    </location>
</feature>
<keyword evidence="1" id="KW-0732">Signal</keyword>
<feature type="signal peptide" evidence="1">
    <location>
        <begin position="1"/>
        <end position="21"/>
    </location>
</feature>
<dbReference type="EMBL" id="JAAAUQ010000975">
    <property type="protein sequence ID" value="KAF9145079.1"/>
    <property type="molecule type" value="Genomic_DNA"/>
</dbReference>
<evidence type="ECO:0000256" key="1">
    <source>
        <dbReference type="SAM" id="SignalP"/>
    </source>
</evidence>
<organism evidence="2 3">
    <name type="scientific">Linnemannia schmuckeri</name>
    <dbReference type="NCBI Taxonomy" id="64567"/>
    <lineage>
        <taxon>Eukaryota</taxon>
        <taxon>Fungi</taxon>
        <taxon>Fungi incertae sedis</taxon>
        <taxon>Mucoromycota</taxon>
        <taxon>Mortierellomycotina</taxon>
        <taxon>Mortierellomycetes</taxon>
        <taxon>Mortierellales</taxon>
        <taxon>Mortierellaceae</taxon>
        <taxon>Linnemannia</taxon>
    </lineage>
</organism>
<dbReference type="Proteomes" id="UP000748756">
    <property type="component" value="Unassembled WGS sequence"/>
</dbReference>
<accession>A0A9P5V7G7</accession>